<accession>A0A8S2UPT6</accession>
<evidence type="ECO:0000256" key="1">
    <source>
        <dbReference type="ARBA" id="ARBA00010617"/>
    </source>
</evidence>
<evidence type="ECO:0000256" key="4">
    <source>
        <dbReference type="ARBA" id="ARBA00023002"/>
    </source>
</evidence>
<dbReference type="GO" id="GO:0020037">
    <property type="term" value="F:heme binding"/>
    <property type="evidence" value="ECO:0007669"/>
    <property type="project" value="InterPro"/>
</dbReference>
<dbReference type="PANTHER" id="PTHR24302:SF15">
    <property type="entry name" value="FATTY-ACID PEROXYGENASE"/>
    <property type="match status" value="1"/>
</dbReference>
<sequence>MAYDSAPTQLTIWLAVISAGLIGTIYFYLTRNHKYWQKRGVPGPQPWPFFGTYLKQFFVPFLETEMQWYNQYGKIYGIYDGSKPGNHIRVKHHRWRPQFDQTNYGERFSYFYEPSPS</sequence>
<comment type="similarity">
    <text evidence="1">Belongs to the cytochrome P450 family.</text>
</comment>
<gene>
    <name evidence="7" type="ORF">BYL167_LOCUS29413</name>
</gene>
<keyword evidence="3" id="KW-0479">Metal-binding</keyword>
<keyword evidence="5" id="KW-0408">Iron</keyword>
<evidence type="ECO:0000256" key="2">
    <source>
        <dbReference type="ARBA" id="ARBA00022617"/>
    </source>
</evidence>
<dbReference type="GO" id="GO:0008395">
    <property type="term" value="F:steroid hydroxylase activity"/>
    <property type="evidence" value="ECO:0007669"/>
    <property type="project" value="TreeGrafter"/>
</dbReference>
<evidence type="ECO:0000313" key="7">
    <source>
        <dbReference type="EMBL" id="CAF4348744.1"/>
    </source>
</evidence>
<evidence type="ECO:0008006" key="9">
    <source>
        <dbReference type="Google" id="ProtNLM"/>
    </source>
</evidence>
<keyword evidence="6" id="KW-0812">Transmembrane</keyword>
<dbReference type="InterPro" id="IPR036396">
    <property type="entry name" value="Cyt_P450_sf"/>
</dbReference>
<name>A0A8S2UPT6_9BILA</name>
<keyword evidence="4" id="KW-0560">Oxidoreductase</keyword>
<dbReference type="Proteomes" id="UP000681967">
    <property type="component" value="Unassembled WGS sequence"/>
</dbReference>
<keyword evidence="2" id="KW-0349">Heme</keyword>
<protein>
    <recommendedName>
        <fullName evidence="9">Cytochrome P450</fullName>
    </recommendedName>
</protein>
<keyword evidence="6" id="KW-0472">Membrane</keyword>
<comment type="caution">
    <text evidence="7">The sequence shown here is derived from an EMBL/GenBank/DDBJ whole genome shotgun (WGS) entry which is preliminary data.</text>
</comment>
<dbReference type="GO" id="GO:0005506">
    <property type="term" value="F:iron ion binding"/>
    <property type="evidence" value="ECO:0007669"/>
    <property type="project" value="InterPro"/>
</dbReference>
<evidence type="ECO:0000256" key="3">
    <source>
        <dbReference type="ARBA" id="ARBA00022723"/>
    </source>
</evidence>
<proteinExistence type="inferred from homology"/>
<reference evidence="7" key="1">
    <citation type="submission" date="2021-02" db="EMBL/GenBank/DDBJ databases">
        <authorList>
            <person name="Nowell W R."/>
        </authorList>
    </citation>
    <scope>NUCLEOTIDE SEQUENCE</scope>
</reference>
<organism evidence="7 8">
    <name type="scientific">Rotaria magnacalcarata</name>
    <dbReference type="NCBI Taxonomy" id="392030"/>
    <lineage>
        <taxon>Eukaryota</taxon>
        <taxon>Metazoa</taxon>
        <taxon>Spiralia</taxon>
        <taxon>Gnathifera</taxon>
        <taxon>Rotifera</taxon>
        <taxon>Eurotatoria</taxon>
        <taxon>Bdelloidea</taxon>
        <taxon>Philodinida</taxon>
        <taxon>Philodinidae</taxon>
        <taxon>Rotaria</taxon>
    </lineage>
</organism>
<dbReference type="GO" id="GO:0016705">
    <property type="term" value="F:oxidoreductase activity, acting on paired donors, with incorporation or reduction of molecular oxygen"/>
    <property type="evidence" value="ECO:0007669"/>
    <property type="project" value="InterPro"/>
</dbReference>
<evidence type="ECO:0000256" key="5">
    <source>
        <dbReference type="ARBA" id="ARBA00023004"/>
    </source>
</evidence>
<dbReference type="Gene3D" id="1.10.630.10">
    <property type="entry name" value="Cytochrome P450"/>
    <property type="match status" value="1"/>
</dbReference>
<dbReference type="SUPFAM" id="SSF48264">
    <property type="entry name" value="Cytochrome P450"/>
    <property type="match status" value="1"/>
</dbReference>
<evidence type="ECO:0000256" key="6">
    <source>
        <dbReference type="SAM" id="Phobius"/>
    </source>
</evidence>
<dbReference type="PANTHER" id="PTHR24302">
    <property type="entry name" value="CYTOCHROME P450 FAMILY 3"/>
    <property type="match status" value="1"/>
</dbReference>
<evidence type="ECO:0000313" key="8">
    <source>
        <dbReference type="Proteomes" id="UP000681967"/>
    </source>
</evidence>
<dbReference type="AlphaFoldDB" id="A0A8S2UPT6"/>
<dbReference type="InterPro" id="IPR050705">
    <property type="entry name" value="Cytochrome_P450_3A"/>
</dbReference>
<dbReference type="EMBL" id="CAJOBH010044870">
    <property type="protein sequence ID" value="CAF4348744.1"/>
    <property type="molecule type" value="Genomic_DNA"/>
</dbReference>
<feature type="transmembrane region" description="Helical" evidence="6">
    <location>
        <begin position="12"/>
        <end position="29"/>
    </location>
</feature>
<keyword evidence="6" id="KW-1133">Transmembrane helix</keyword>